<comment type="caution">
    <text evidence="1">The sequence shown here is derived from an EMBL/GenBank/DDBJ whole genome shotgun (WGS) entry which is preliminary data.</text>
</comment>
<proteinExistence type="predicted"/>
<keyword evidence="2" id="KW-1185">Reference proteome</keyword>
<protein>
    <submittedName>
        <fullName evidence="1">Vacuolar protein sorting-associated protein 4</fullName>
    </submittedName>
</protein>
<dbReference type="EMBL" id="CALSDN010000004">
    <property type="protein sequence ID" value="CAH6720556.1"/>
    <property type="molecule type" value="Genomic_DNA"/>
</dbReference>
<name>A0ACA9Y6E2_9ASCO</name>
<organism evidence="1 2">
    <name type="scientific">[Candida] jaroonii</name>
    <dbReference type="NCBI Taxonomy" id="467808"/>
    <lineage>
        <taxon>Eukaryota</taxon>
        <taxon>Fungi</taxon>
        <taxon>Dikarya</taxon>
        <taxon>Ascomycota</taxon>
        <taxon>Saccharomycotina</taxon>
        <taxon>Pichiomycetes</taxon>
        <taxon>Debaryomycetaceae</taxon>
        <taxon>Yamadazyma</taxon>
    </lineage>
</organism>
<sequence length="430" mass="47686">MSGSDFLTKGIDLVQKAIDADTATRYEEAYKLYYNGLDYLMLAIKYEKNQKSKELIKSKFTEYLTRAEQLKDHLEKQTQKSEQDSASGSTKSKKPGEAGGDDDDADTKKLRGALAGAILSEKPNVSWSDIAGLESAKEALKEAVILPVKFPQLFKGNRKPTSGILLYGPPGTGKSYLAKAVATEANSTFFSVSSSDLVSKWMGESERLVKQLFTMARESKPSIIFIDEVDALCGPRGEGESEASRRIKTELLVQMNGVGNDSSGVLVLGATNIPWQLDAAIRRRFERRIYIPLPDEDARTRMFEINIGEVPCECTPQDYRTLASMTDGYSGHDIAVVVRDALMQPIRKIQQATHFKPVLEDGMEKLTPCSPGDQGAKEMGWQDIETDELKEPDLTIKDFIKSIKSNRPTVNDSDIENHVKFTEDFGQEGN</sequence>
<gene>
    <name evidence="1" type="primary">VPS4</name>
    <name evidence="1" type="ORF">CLIB1444_04S02740</name>
</gene>
<dbReference type="Proteomes" id="UP001152531">
    <property type="component" value="Unassembled WGS sequence"/>
</dbReference>
<evidence type="ECO:0000313" key="1">
    <source>
        <dbReference type="EMBL" id="CAH6720556.1"/>
    </source>
</evidence>
<reference evidence="1" key="1">
    <citation type="submission" date="2022-06" db="EMBL/GenBank/DDBJ databases">
        <authorList>
            <person name="Legras J.-L."/>
            <person name="Devillers H."/>
            <person name="Grondin C."/>
        </authorList>
    </citation>
    <scope>NUCLEOTIDE SEQUENCE</scope>
    <source>
        <strain evidence="1">CLIB 1444</strain>
    </source>
</reference>
<evidence type="ECO:0000313" key="2">
    <source>
        <dbReference type="Proteomes" id="UP001152531"/>
    </source>
</evidence>
<accession>A0ACA9Y6E2</accession>